<dbReference type="Proteomes" id="UP000814140">
    <property type="component" value="Unassembled WGS sequence"/>
</dbReference>
<gene>
    <name evidence="1" type="ORF">BV25DRAFT_1833527</name>
</gene>
<keyword evidence="2" id="KW-1185">Reference proteome</keyword>
<organism evidence="1 2">
    <name type="scientific">Artomyces pyxidatus</name>
    <dbReference type="NCBI Taxonomy" id="48021"/>
    <lineage>
        <taxon>Eukaryota</taxon>
        <taxon>Fungi</taxon>
        <taxon>Dikarya</taxon>
        <taxon>Basidiomycota</taxon>
        <taxon>Agaricomycotina</taxon>
        <taxon>Agaricomycetes</taxon>
        <taxon>Russulales</taxon>
        <taxon>Auriscalpiaceae</taxon>
        <taxon>Artomyces</taxon>
    </lineage>
</organism>
<accession>A0ACB8SF19</accession>
<evidence type="ECO:0000313" key="1">
    <source>
        <dbReference type="EMBL" id="KAI0054792.1"/>
    </source>
</evidence>
<sequence>MDPTVEVAERITSMSISDIDEVSNATEFWSSVLQGRLTAIHCDSEDVDTRDDVARMTRDLHDELAAIQRASRRVKAQLNHLRPISRLPPEIFAHILRLYAASERPHCEPVIVVNNDYDYEPMPREILRSGLGWLKATHVCRRWRQIALEHTELWRQVDATLGYRWAQEMISRAKSASLSLTVDISISRAEFIGDMIIANLHNIRKLELTCIPNLYNDSNDRVALCLSKGPAPLLESLVFLNRSHNVLIRPATLLEDGAPCLRHLTVHGYGPFAWHSQVLRQLVHFDISEGMHTSYEDILFALEEMNVLEVLTLYSGEVTSPHRPLQRAGRFASLPSLVQFTLTGALTFVEWLLTHMRIAKTVKVSITCRGTSQRSDFQSILPILADTGCNLGYPRIAYGSLSKSGRDRLFFTRAWSTVNTEQSIDRDRLSDAASDFHLAFNWVRRAGSHDQLALMIAVHQTLSVRKLADLQIGVQGKLWTPWTWADIFKDCSESMESIRVNSLAAPSFVAAIADNASSGGLNGQRQSGIEGLFAPQLATLGIKSHFDLTDEEDSALYTQLVAALQERKKHGAVLRHLVLPEHLLPAARLRELHEVVPCIASW</sequence>
<dbReference type="EMBL" id="MU277346">
    <property type="protein sequence ID" value="KAI0054792.1"/>
    <property type="molecule type" value="Genomic_DNA"/>
</dbReference>
<evidence type="ECO:0000313" key="2">
    <source>
        <dbReference type="Proteomes" id="UP000814140"/>
    </source>
</evidence>
<name>A0ACB8SF19_9AGAM</name>
<protein>
    <submittedName>
        <fullName evidence="1">Uncharacterized protein</fullName>
    </submittedName>
</protein>
<comment type="caution">
    <text evidence="1">The sequence shown here is derived from an EMBL/GenBank/DDBJ whole genome shotgun (WGS) entry which is preliminary data.</text>
</comment>
<proteinExistence type="predicted"/>
<reference evidence="1" key="1">
    <citation type="submission" date="2021-03" db="EMBL/GenBank/DDBJ databases">
        <authorList>
            <consortium name="DOE Joint Genome Institute"/>
            <person name="Ahrendt S."/>
            <person name="Looney B.P."/>
            <person name="Miyauchi S."/>
            <person name="Morin E."/>
            <person name="Drula E."/>
            <person name="Courty P.E."/>
            <person name="Chicoki N."/>
            <person name="Fauchery L."/>
            <person name="Kohler A."/>
            <person name="Kuo A."/>
            <person name="Labutti K."/>
            <person name="Pangilinan J."/>
            <person name="Lipzen A."/>
            <person name="Riley R."/>
            <person name="Andreopoulos W."/>
            <person name="He G."/>
            <person name="Johnson J."/>
            <person name="Barry K.W."/>
            <person name="Grigoriev I.V."/>
            <person name="Nagy L."/>
            <person name="Hibbett D."/>
            <person name="Henrissat B."/>
            <person name="Matheny P.B."/>
            <person name="Labbe J."/>
            <person name="Martin F."/>
        </authorList>
    </citation>
    <scope>NUCLEOTIDE SEQUENCE</scope>
    <source>
        <strain evidence="1">HHB10654</strain>
    </source>
</reference>
<reference evidence="1" key="2">
    <citation type="journal article" date="2022" name="New Phytol.">
        <title>Evolutionary transition to the ectomycorrhizal habit in the genomes of a hyperdiverse lineage of mushroom-forming fungi.</title>
        <authorList>
            <person name="Looney B."/>
            <person name="Miyauchi S."/>
            <person name="Morin E."/>
            <person name="Drula E."/>
            <person name="Courty P.E."/>
            <person name="Kohler A."/>
            <person name="Kuo A."/>
            <person name="LaButti K."/>
            <person name="Pangilinan J."/>
            <person name="Lipzen A."/>
            <person name="Riley R."/>
            <person name="Andreopoulos W."/>
            <person name="He G."/>
            <person name="Johnson J."/>
            <person name="Nolan M."/>
            <person name="Tritt A."/>
            <person name="Barry K.W."/>
            <person name="Grigoriev I.V."/>
            <person name="Nagy L.G."/>
            <person name="Hibbett D."/>
            <person name="Henrissat B."/>
            <person name="Matheny P.B."/>
            <person name="Labbe J."/>
            <person name="Martin F.M."/>
        </authorList>
    </citation>
    <scope>NUCLEOTIDE SEQUENCE</scope>
    <source>
        <strain evidence="1">HHB10654</strain>
    </source>
</reference>